<evidence type="ECO:0000313" key="1">
    <source>
        <dbReference type="EMBL" id="VVV02503.1"/>
    </source>
</evidence>
<name>A0AC61YDY3_9FLAO</name>
<dbReference type="Proteomes" id="UP000356253">
    <property type="component" value="Unassembled WGS sequence"/>
</dbReference>
<protein>
    <submittedName>
        <fullName evidence="1">Protein YceI</fullName>
    </submittedName>
</protein>
<proteinExistence type="predicted"/>
<sequence length="227" mass="24933">MKKVFLNVFVFATIGMSMISCKNEAKNETEAKEAEEVTQASEEAVNFDVLTDESTIKWKGTKPVGGGHNGSIDIAEGEFKVMDGAIEGGKVVVDMKTITAEDLEGEKAKNLEAHLMGTVEGKEGDFFNVQEYPEATFEVTGFEMKEGKNWLTGNLTLKEKTKSIAIPVNMDINNDGSEIKITSEPFTIDRTDWDVNYGSKSVFDNLVGDNVISDDIELQLMVKAKKA</sequence>
<evidence type="ECO:0000313" key="2">
    <source>
        <dbReference type="Proteomes" id="UP000356253"/>
    </source>
</evidence>
<accession>A0AC61YDY3</accession>
<dbReference type="EMBL" id="CABVMM010000023">
    <property type="protein sequence ID" value="VVV02503.1"/>
    <property type="molecule type" value="Genomic_DNA"/>
</dbReference>
<organism evidence="1 2">
    <name type="scientific">Mesonia oceanica</name>
    <dbReference type="NCBI Taxonomy" id="2687242"/>
    <lineage>
        <taxon>Bacteria</taxon>
        <taxon>Pseudomonadati</taxon>
        <taxon>Bacteroidota</taxon>
        <taxon>Flavobacteriia</taxon>
        <taxon>Flavobacteriales</taxon>
        <taxon>Flavobacteriaceae</taxon>
        <taxon>Mesonia</taxon>
    </lineage>
</organism>
<reference evidence="1" key="1">
    <citation type="submission" date="2019-09" db="EMBL/GenBank/DDBJ databases">
        <authorList>
            <person name="Rodrigo-Torres L."/>
            <person name="Arahal R. D."/>
            <person name="Lucena T."/>
        </authorList>
    </citation>
    <scope>NUCLEOTIDE SEQUENCE</scope>
    <source>
        <strain evidence="1">ISS653</strain>
    </source>
</reference>
<gene>
    <name evidence="1" type="primary">yceI_2</name>
    <name evidence="1" type="ORF">FVB9532_03802</name>
</gene>
<comment type="caution">
    <text evidence="1">The sequence shown here is derived from an EMBL/GenBank/DDBJ whole genome shotgun (WGS) entry which is preliminary data.</text>
</comment>
<keyword evidence="2" id="KW-1185">Reference proteome</keyword>